<comment type="caution">
    <text evidence="9">The sequence shown here is derived from an EMBL/GenBank/DDBJ whole genome shotgun (WGS) entry which is preliminary data.</text>
</comment>
<keyword evidence="1" id="KW-0813">Transport</keyword>
<evidence type="ECO:0000256" key="7">
    <source>
        <dbReference type="SAM" id="SignalP"/>
    </source>
</evidence>
<keyword evidence="5 6" id="KW-0408">Iron</keyword>
<gene>
    <name evidence="9" type="ORF">G3574_08825</name>
</gene>
<keyword evidence="10" id="KW-1185">Reference proteome</keyword>
<dbReference type="InterPro" id="IPR008168">
    <property type="entry name" value="Cyt_C_IC"/>
</dbReference>
<dbReference type="InterPro" id="IPR009056">
    <property type="entry name" value="Cyt_c-like_dom"/>
</dbReference>
<dbReference type="GO" id="GO:0009055">
    <property type="term" value="F:electron transfer activity"/>
    <property type="evidence" value="ECO:0007669"/>
    <property type="project" value="InterPro"/>
</dbReference>
<dbReference type="PANTHER" id="PTHR33751">
    <property type="entry name" value="CBB3-TYPE CYTOCHROME C OXIDASE SUBUNIT FIXP"/>
    <property type="match status" value="1"/>
</dbReference>
<accession>A0A6B3SK51</accession>
<protein>
    <submittedName>
        <fullName evidence="9">Cytochrome c</fullName>
    </submittedName>
</protein>
<keyword evidence="2 6" id="KW-0349">Heme</keyword>
<dbReference type="Proteomes" id="UP000482155">
    <property type="component" value="Unassembled WGS sequence"/>
</dbReference>
<dbReference type="AlphaFoldDB" id="A0A6B3SK51"/>
<sequence>MKKIFAAAVALMSLNAMAGGNVDAGKAAAEKYNCASCHGKDFNRPIDPSYPKLAGQHQDYLEHALVSYQRGADGANGRGNAIMGAQAKALSKKDIQDIAAYLHSLPTSLVLRK</sequence>
<feature type="domain" description="Cytochrome c" evidence="8">
    <location>
        <begin position="20"/>
        <end position="106"/>
    </location>
</feature>
<feature type="signal peptide" evidence="7">
    <location>
        <begin position="1"/>
        <end position="18"/>
    </location>
</feature>
<evidence type="ECO:0000256" key="3">
    <source>
        <dbReference type="ARBA" id="ARBA00022723"/>
    </source>
</evidence>
<name>A0A6B3SK51_9BURK</name>
<evidence type="ECO:0000256" key="5">
    <source>
        <dbReference type="ARBA" id="ARBA00023004"/>
    </source>
</evidence>
<proteinExistence type="predicted"/>
<organism evidence="9 10">
    <name type="scientific">Noviherbaspirillum galbum</name>
    <dbReference type="NCBI Taxonomy" id="2709383"/>
    <lineage>
        <taxon>Bacteria</taxon>
        <taxon>Pseudomonadati</taxon>
        <taxon>Pseudomonadota</taxon>
        <taxon>Betaproteobacteria</taxon>
        <taxon>Burkholderiales</taxon>
        <taxon>Oxalobacteraceae</taxon>
        <taxon>Noviherbaspirillum</taxon>
    </lineage>
</organism>
<keyword evidence="4" id="KW-0249">Electron transport</keyword>
<evidence type="ECO:0000313" key="9">
    <source>
        <dbReference type="EMBL" id="NEX61181.1"/>
    </source>
</evidence>
<evidence type="ECO:0000256" key="2">
    <source>
        <dbReference type="ARBA" id="ARBA00022617"/>
    </source>
</evidence>
<dbReference type="InterPro" id="IPR036909">
    <property type="entry name" value="Cyt_c-like_dom_sf"/>
</dbReference>
<evidence type="ECO:0000256" key="4">
    <source>
        <dbReference type="ARBA" id="ARBA00022982"/>
    </source>
</evidence>
<reference evidence="9 10" key="1">
    <citation type="submission" date="2020-02" db="EMBL/GenBank/DDBJ databases">
        <authorList>
            <person name="Kim M.K."/>
        </authorList>
    </citation>
    <scope>NUCLEOTIDE SEQUENCE [LARGE SCALE GENOMIC DNA]</scope>
    <source>
        <strain evidence="9 10">17J57-3</strain>
    </source>
</reference>
<dbReference type="Gene3D" id="1.10.760.10">
    <property type="entry name" value="Cytochrome c-like domain"/>
    <property type="match status" value="1"/>
</dbReference>
<dbReference type="GO" id="GO:0005506">
    <property type="term" value="F:iron ion binding"/>
    <property type="evidence" value="ECO:0007669"/>
    <property type="project" value="InterPro"/>
</dbReference>
<evidence type="ECO:0000313" key="10">
    <source>
        <dbReference type="Proteomes" id="UP000482155"/>
    </source>
</evidence>
<keyword evidence="7" id="KW-0732">Signal</keyword>
<dbReference type="PRINTS" id="PR00605">
    <property type="entry name" value="CYTCHROMECIC"/>
</dbReference>
<dbReference type="RefSeq" id="WP_163962123.1">
    <property type="nucleotide sequence ID" value="NZ_JAAIVB010000034.1"/>
</dbReference>
<feature type="chain" id="PRO_5025361447" evidence="7">
    <location>
        <begin position="19"/>
        <end position="113"/>
    </location>
</feature>
<dbReference type="InterPro" id="IPR050597">
    <property type="entry name" value="Cytochrome_c_Oxidase_Subunit"/>
</dbReference>
<keyword evidence="3 6" id="KW-0479">Metal-binding</keyword>
<dbReference type="PANTHER" id="PTHR33751:SF9">
    <property type="entry name" value="CYTOCHROME C4"/>
    <property type="match status" value="1"/>
</dbReference>
<evidence type="ECO:0000256" key="6">
    <source>
        <dbReference type="PROSITE-ProRule" id="PRU00433"/>
    </source>
</evidence>
<dbReference type="PROSITE" id="PS51007">
    <property type="entry name" value="CYTC"/>
    <property type="match status" value="1"/>
</dbReference>
<evidence type="ECO:0000256" key="1">
    <source>
        <dbReference type="ARBA" id="ARBA00022448"/>
    </source>
</evidence>
<evidence type="ECO:0000259" key="8">
    <source>
        <dbReference type="PROSITE" id="PS51007"/>
    </source>
</evidence>
<dbReference type="SUPFAM" id="SSF46626">
    <property type="entry name" value="Cytochrome c"/>
    <property type="match status" value="1"/>
</dbReference>
<dbReference type="GO" id="GO:0020037">
    <property type="term" value="F:heme binding"/>
    <property type="evidence" value="ECO:0007669"/>
    <property type="project" value="InterPro"/>
</dbReference>
<dbReference type="Pfam" id="PF00034">
    <property type="entry name" value="Cytochrom_C"/>
    <property type="match status" value="1"/>
</dbReference>
<dbReference type="EMBL" id="JAAIVB010000034">
    <property type="protein sequence ID" value="NEX61181.1"/>
    <property type="molecule type" value="Genomic_DNA"/>
</dbReference>